<evidence type="ECO:0000256" key="4">
    <source>
        <dbReference type="ARBA" id="ARBA00022840"/>
    </source>
</evidence>
<keyword evidence="4" id="KW-0067">ATP-binding</keyword>
<dbReference type="PANTHER" id="PTHR47959">
    <property type="entry name" value="ATP-DEPENDENT RNA HELICASE RHLE-RELATED"/>
    <property type="match status" value="1"/>
</dbReference>
<dbReference type="GO" id="GO:0005524">
    <property type="term" value="F:ATP binding"/>
    <property type="evidence" value="ECO:0007669"/>
    <property type="project" value="UniProtKB-KW"/>
</dbReference>
<keyword evidence="1" id="KW-0547">Nucleotide-binding</keyword>
<dbReference type="Proteomes" id="UP001202328">
    <property type="component" value="Unassembled WGS sequence"/>
</dbReference>
<dbReference type="EMBL" id="JAJJMB010011896">
    <property type="protein sequence ID" value="KAI3895591.1"/>
    <property type="molecule type" value="Genomic_DNA"/>
</dbReference>
<dbReference type="GO" id="GO:0016787">
    <property type="term" value="F:hydrolase activity"/>
    <property type="evidence" value="ECO:0007669"/>
    <property type="project" value="UniProtKB-KW"/>
</dbReference>
<evidence type="ECO:0000259" key="5">
    <source>
        <dbReference type="Pfam" id="PF00271"/>
    </source>
</evidence>
<dbReference type="GO" id="GO:0005829">
    <property type="term" value="C:cytosol"/>
    <property type="evidence" value="ECO:0007669"/>
    <property type="project" value="TreeGrafter"/>
</dbReference>
<protein>
    <recommendedName>
        <fullName evidence="5">Helicase C-terminal domain-containing protein</fullName>
    </recommendedName>
</protein>
<feature type="non-terminal residue" evidence="6">
    <location>
        <position position="1"/>
    </location>
</feature>
<organism evidence="6 7">
    <name type="scientific">Papaver atlanticum</name>
    <dbReference type="NCBI Taxonomy" id="357466"/>
    <lineage>
        <taxon>Eukaryota</taxon>
        <taxon>Viridiplantae</taxon>
        <taxon>Streptophyta</taxon>
        <taxon>Embryophyta</taxon>
        <taxon>Tracheophyta</taxon>
        <taxon>Spermatophyta</taxon>
        <taxon>Magnoliopsida</taxon>
        <taxon>Ranunculales</taxon>
        <taxon>Papaveraceae</taxon>
        <taxon>Papaveroideae</taxon>
        <taxon>Papaver</taxon>
    </lineage>
</organism>
<reference evidence="6" key="1">
    <citation type="submission" date="2022-04" db="EMBL/GenBank/DDBJ databases">
        <title>A functionally conserved STORR gene fusion in Papaver species that diverged 16.8 million years ago.</title>
        <authorList>
            <person name="Catania T."/>
        </authorList>
    </citation>
    <scope>NUCLEOTIDE SEQUENCE</scope>
    <source>
        <strain evidence="6">S-188037</strain>
    </source>
</reference>
<keyword evidence="2" id="KW-0378">Hydrolase</keyword>
<name>A0AAD4XD06_9MAGN</name>
<proteinExistence type="predicted"/>
<dbReference type="PANTHER" id="PTHR47959:SF23">
    <property type="entry name" value="HELICASE ATP-BINDING DOMAIN-CONTAINING PROTEIN"/>
    <property type="match status" value="1"/>
</dbReference>
<dbReference type="InterPro" id="IPR050079">
    <property type="entry name" value="DEAD_box_RNA_helicase"/>
</dbReference>
<evidence type="ECO:0000256" key="2">
    <source>
        <dbReference type="ARBA" id="ARBA00022801"/>
    </source>
</evidence>
<evidence type="ECO:0000313" key="7">
    <source>
        <dbReference type="Proteomes" id="UP001202328"/>
    </source>
</evidence>
<keyword evidence="3" id="KW-0347">Helicase</keyword>
<accession>A0AAD4XD06</accession>
<sequence>ILDHAKRGKTIVFTEMQREADALALSMGQKFKCKALQGDYTRESTLSLFRDGTFDLLFATDDVARGVDVPIVELVSVRCYPDLR</sequence>
<dbReference type="Pfam" id="PF00271">
    <property type="entry name" value="Helicase_C"/>
    <property type="match status" value="1"/>
</dbReference>
<gene>
    <name evidence="6" type="ORF">MKW98_025382</name>
</gene>
<dbReference type="InterPro" id="IPR001650">
    <property type="entry name" value="Helicase_C-like"/>
</dbReference>
<evidence type="ECO:0000256" key="3">
    <source>
        <dbReference type="ARBA" id="ARBA00022806"/>
    </source>
</evidence>
<keyword evidence="7" id="KW-1185">Reference proteome</keyword>
<evidence type="ECO:0000313" key="6">
    <source>
        <dbReference type="EMBL" id="KAI3895591.1"/>
    </source>
</evidence>
<dbReference type="InterPro" id="IPR027417">
    <property type="entry name" value="P-loop_NTPase"/>
</dbReference>
<dbReference type="GO" id="GO:0003724">
    <property type="term" value="F:RNA helicase activity"/>
    <property type="evidence" value="ECO:0007669"/>
    <property type="project" value="TreeGrafter"/>
</dbReference>
<dbReference type="AlphaFoldDB" id="A0AAD4XD06"/>
<feature type="domain" description="Helicase C-terminal" evidence="5">
    <location>
        <begin position="3"/>
        <end position="76"/>
    </location>
</feature>
<evidence type="ECO:0000256" key="1">
    <source>
        <dbReference type="ARBA" id="ARBA00022741"/>
    </source>
</evidence>
<dbReference type="SUPFAM" id="SSF52540">
    <property type="entry name" value="P-loop containing nucleoside triphosphate hydrolases"/>
    <property type="match status" value="1"/>
</dbReference>
<comment type="caution">
    <text evidence="6">The sequence shown here is derived from an EMBL/GenBank/DDBJ whole genome shotgun (WGS) entry which is preliminary data.</text>
</comment>
<dbReference type="Gene3D" id="3.40.50.300">
    <property type="entry name" value="P-loop containing nucleotide triphosphate hydrolases"/>
    <property type="match status" value="1"/>
</dbReference>